<evidence type="ECO:0000313" key="1">
    <source>
        <dbReference type="EMBL" id="KAH3724967.1"/>
    </source>
</evidence>
<reference evidence="1" key="2">
    <citation type="submission" date="2020-11" db="EMBL/GenBank/DDBJ databases">
        <authorList>
            <person name="McCartney M.A."/>
            <person name="Auch B."/>
            <person name="Kono T."/>
            <person name="Mallez S."/>
            <person name="Becker A."/>
            <person name="Gohl D.M."/>
            <person name="Silverstein K.A.T."/>
            <person name="Koren S."/>
            <person name="Bechman K.B."/>
            <person name="Herman A."/>
            <person name="Abrahante J.E."/>
            <person name="Garbe J."/>
        </authorList>
    </citation>
    <scope>NUCLEOTIDE SEQUENCE</scope>
    <source>
        <strain evidence="1">Duluth1</strain>
        <tissue evidence="1">Whole animal</tissue>
    </source>
</reference>
<dbReference type="Proteomes" id="UP000828390">
    <property type="component" value="Unassembled WGS sequence"/>
</dbReference>
<protein>
    <submittedName>
        <fullName evidence="1">Uncharacterized protein</fullName>
    </submittedName>
</protein>
<reference evidence="1" key="1">
    <citation type="journal article" date="2019" name="bioRxiv">
        <title>The Genome of the Zebra Mussel, Dreissena polymorpha: A Resource for Invasive Species Research.</title>
        <authorList>
            <person name="McCartney M.A."/>
            <person name="Auch B."/>
            <person name="Kono T."/>
            <person name="Mallez S."/>
            <person name="Zhang Y."/>
            <person name="Obille A."/>
            <person name="Becker A."/>
            <person name="Abrahante J.E."/>
            <person name="Garbe J."/>
            <person name="Badalamenti J.P."/>
            <person name="Herman A."/>
            <person name="Mangelson H."/>
            <person name="Liachko I."/>
            <person name="Sullivan S."/>
            <person name="Sone E.D."/>
            <person name="Koren S."/>
            <person name="Silverstein K.A.T."/>
            <person name="Beckman K.B."/>
            <person name="Gohl D.M."/>
        </authorList>
    </citation>
    <scope>NUCLEOTIDE SEQUENCE</scope>
    <source>
        <strain evidence="1">Duluth1</strain>
        <tissue evidence="1">Whole animal</tissue>
    </source>
</reference>
<organism evidence="1 2">
    <name type="scientific">Dreissena polymorpha</name>
    <name type="common">Zebra mussel</name>
    <name type="synonym">Mytilus polymorpha</name>
    <dbReference type="NCBI Taxonomy" id="45954"/>
    <lineage>
        <taxon>Eukaryota</taxon>
        <taxon>Metazoa</taxon>
        <taxon>Spiralia</taxon>
        <taxon>Lophotrochozoa</taxon>
        <taxon>Mollusca</taxon>
        <taxon>Bivalvia</taxon>
        <taxon>Autobranchia</taxon>
        <taxon>Heteroconchia</taxon>
        <taxon>Euheterodonta</taxon>
        <taxon>Imparidentia</taxon>
        <taxon>Neoheterodontei</taxon>
        <taxon>Myida</taxon>
        <taxon>Dreissenoidea</taxon>
        <taxon>Dreissenidae</taxon>
        <taxon>Dreissena</taxon>
    </lineage>
</organism>
<proteinExistence type="predicted"/>
<dbReference type="EMBL" id="JAIWYP010000012">
    <property type="protein sequence ID" value="KAH3724967.1"/>
    <property type="molecule type" value="Genomic_DNA"/>
</dbReference>
<accession>A0A9D4CHG2</accession>
<comment type="caution">
    <text evidence="1">The sequence shown here is derived from an EMBL/GenBank/DDBJ whole genome shotgun (WGS) entry which is preliminary data.</text>
</comment>
<keyword evidence="2" id="KW-1185">Reference proteome</keyword>
<evidence type="ECO:0000313" key="2">
    <source>
        <dbReference type="Proteomes" id="UP000828390"/>
    </source>
</evidence>
<name>A0A9D4CHG2_DREPO</name>
<sequence>MCQKCMRENPSPKITKFNVAALASNPYVKVLSNSNLTVSFQKACIYPLDRTAVPVDNFKPSAQYVGLDPIPVSAADKSDVDSYFKATESVIDKKKEHDKTAINKTLVVFPGKKLPDQTYVRKFSAEHSPSLYVNQQHTRRAKTTPT</sequence>
<gene>
    <name evidence="1" type="ORF">DPMN_050794</name>
</gene>
<dbReference type="AlphaFoldDB" id="A0A9D4CHG2"/>